<feature type="compositionally biased region" description="Basic and acidic residues" evidence="1">
    <location>
        <begin position="915"/>
        <end position="928"/>
    </location>
</feature>
<name>A0A8B6EU46_MYTGA</name>
<feature type="region of interest" description="Disordered" evidence="1">
    <location>
        <begin position="1853"/>
        <end position="1888"/>
    </location>
</feature>
<feature type="compositionally biased region" description="Basic and acidic residues" evidence="1">
    <location>
        <begin position="971"/>
        <end position="990"/>
    </location>
</feature>
<dbReference type="PANTHER" id="PTHR21963:SF1">
    <property type="entry name" value="SPERM-ASSOCIATED ANTIGEN 17"/>
    <property type="match status" value="1"/>
</dbReference>
<feature type="region of interest" description="Disordered" evidence="1">
    <location>
        <begin position="1924"/>
        <end position="2061"/>
    </location>
</feature>
<feature type="compositionally biased region" description="Basic and acidic residues" evidence="1">
    <location>
        <begin position="1000"/>
        <end position="1009"/>
    </location>
</feature>
<feature type="compositionally biased region" description="Polar residues" evidence="1">
    <location>
        <begin position="958"/>
        <end position="969"/>
    </location>
</feature>
<feature type="compositionally biased region" description="Low complexity" evidence="1">
    <location>
        <begin position="732"/>
        <end position="743"/>
    </location>
</feature>
<feature type="region of interest" description="Disordered" evidence="1">
    <location>
        <begin position="2101"/>
        <end position="2123"/>
    </location>
</feature>
<dbReference type="GO" id="GO:0005576">
    <property type="term" value="C:extracellular region"/>
    <property type="evidence" value="ECO:0007669"/>
    <property type="project" value="GOC"/>
</dbReference>
<gene>
    <name evidence="2" type="ORF">MGAL_10B059837</name>
</gene>
<evidence type="ECO:0000256" key="1">
    <source>
        <dbReference type="SAM" id="MobiDB-lite"/>
    </source>
</evidence>
<feature type="compositionally biased region" description="Polar residues" evidence="1">
    <location>
        <begin position="1935"/>
        <end position="1952"/>
    </location>
</feature>
<feature type="region of interest" description="Disordered" evidence="1">
    <location>
        <begin position="636"/>
        <end position="655"/>
    </location>
</feature>
<dbReference type="OrthoDB" id="10257153at2759"/>
<dbReference type="GO" id="GO:1990716">
    <property type="term" value="C:axonemal central apparatus"/>
    <property type="evidence" value="ECO:0007669"/>
    <property type="project" value="TreeGrafter"/>
</dbReference>
<feature type="compositionally biased region" description="Pro residues" evidence="1">
    <location>
        <begin position="1203"/>
        <end position="1214"/>
    </location>
</feature>
<feature type="region of interest" description="Disordered" evidence="1">
    <location>
        <begin position="915"/>
        <end position="1039"/>
    </location>
</feature>
<dbReference type="InterPro" id="IPR026173">
    <property type="entry name" value="SPAG17"/>
</dbReference>
<dbReference type="PANTHER" id="PTHR21963">
    <property type="entry name" value="PF6"/>
    <property type="match status" value="1"/>
</dbReference>
<feature type="region of interest" description="Disordered" evidence="1">
    <location>
        <begin position="137"/>
        <end position="202"/>
    </location>
</feature>
<dbReference type="GO" id="GO:1904158">
    <property type="term" value="P:axonemal central apparatus assembly"/>
    <property type="evidence" value="ECO:0007669"/>
    <property type="project" value="TreeGrafter"/>
</dbReference>
<reference evidence="2" key="1">
    <citation type="submission" date="2018-11" db="EMBL/GenBank/DDBJ databases">
        <authorList>
            <person name="Alioto T."/>
            <person name="Alioto T."/>
        </authorList>
    </citation>
    <scope>NUCLEOTIDE SEQUENCE</scope>
</reference>
<feature type="region of interest" description="Disordered" evidence="1">
    <location>
        <begin position="1196"/>
        <end position="1254"/>
    </location>
</feature>
<organism evidence="2 3">
    <name type="scientific">Mytilus galloprovincialis</name>
    <name type="common">Mediterranean mussel</name>
    <dbReference type="NCBI Taxonomy" id="29158"/>
    <lineage>
        <taxon>Eukaryota</taxon>
        <taxon>Metazoa</taxon>
        <taxon>Spiralia</taxon>
        <taxon>Lophotrochozoa</taxon>
        <taxon>Mollusca</taxon>
        <taxon>Bivalvia</taxon>
        <taxon>Autobranchia</taxon>
        <taxon>Pteriomorphia</taxon>
        <taxon>Mytilida</taxon>
        <taxon>Mytiloidea</taxon>
        <taxon>Mytilidae</taxon>
        <taxon>Mytilinae</taxon>
        <taxon>Mytilus</taxon>
    </lineage>
</organism>
<feature type="compositionally biased region" description="Basic and acidic residues" evidence="1">
    <location>
        <begin position="137"/>
        <end position="162"/>
    </location>
</feature>
<feature type="compositionally biased region" description="Basic and acidic residues" evidence="1">
    <location>
        <begin position="645"/>
        <end position="655"/>
    </location>
</feature>
<comment type="caution">
    <text evidence="2">The sequence shown here is derived from an EMBL/GenBank/DDBJ whole genome shotgun (WGS) entry which is preliminary data.</text>
</comment>
<feature type="region of interest" description="Disordered" evidence="1">
    <location>
        <begin position="1104"/>
        <end position="1158"/>
    </location>
</feature>
<evidence type="ECO:0000313" key="2">
    <source>
        <dbReference type="EMBL" id="VDI38321.1"/>
    </source>
</evidence>
<protein>
    <recommendedName>
        <fullName evidence="4">Sperm-associated antigen 17</fullName>
    </recommendedName>
</protein>
<feature type="compositionally biased region" description="Basic residues" evidence="1">
    <location>
        <begin position="694"/>
        <end position="704"/>
    </location>
</feature>
<evidence type="ECO:0000313" key="3">
    <source>
        <dbReference type="Proteomes" id="UP000596742"/>
    </source>
</evidence>
<feature type="compositionally biased region" description="Polar residues" evidence="1">
    <location>
        <begin position="1965"/>
        <end position="1981"/>
    </location>
</feature>
<feature type="compositionally biased region" description="Low complexity" evidence="1">
    <location>
        <begin position="1382"/>
        <end position="1394"/>
    </location>
</feature>
<feature type="region of interest" description="Disordered" evidence="1">
    <location>
        <begin position="1350"/>
        <end position="1411"/>
    </location>
</feature>
<feature type="compositionally biased region" description="Pro residues" evidence="1">
    <location>
        <begin position="1856"/>
        <end position="1866"/>
    </location>
</feature>
<evidence type="ECO:0008006" key="4">
    <source>
        <dbReference type="Google" id="ProtNLM"/>
    </source>
</evidence>
<feature type="compositionally biased region" description="Basic and acidic residues" evidence="1">
    <location>
        <begin position="1243"/>
        <end position="1252"/>
    </location>
</feature>
<feature type="compositionally biased region" description="Basic and acidic residues" evidence="1">
    <location>
        <begin position="1117"/>
        <end position="1142"/>
    </location>
</feature>
<accession>A0A8B6EU46</accession>
<feature type="compositionally biased region" description="Basic and acidic residues" evidence="1">
    <location>
        <begin position="1870"/>
        <end position="1888"/>
    </location>
</feature>
<feature type="compositionally biased region" description="Basic and acidic residues" evidence="1">
    <location>
        <begin position="182"/>
        <end position="200"/>
    </location>
</feature>
<feature type="region of interest" description="Disordered" evidence="1">
    <location>
        <begin position="665"/>
        <end position="775"/>
    </location>
</feature>
<dbReference type="EMBL" id="UYJE01005569">
    <property type="protein sequence ID" value="VDI38321.1"/>
    <property type="molecule type" value="Genomic_DNA"/>
</dbReference>
<dbReference type="Proteomes" id="UP000596742">
    <property type="component" value="Unassembled WGS sequence"/>
</dbReference>
<feature type="compositionally biased region" description="Low complexity" evidence="1">
    <location>
        <begin position="935"/>
        <end position="957"/>
    </location>
</feature>
<sequence>MSKAGKRVKSGGGQGGPAKWEAGLLAAAFEEDNWKPNVTFVVGNKVEDYSWIKILGETVAAGSRKLFSVLSRETLENEVRELGNPKGKKPKEVPQHYEVTESIKTILDNNEEIPLPLLAKLLKFKLLWIKSNDLKRREQERKAANDKGKEKKGSAKGKDKPKSAGKGAKGGKKTPEPPSAKEGSKLRKRGEEDDTGKYIDDEPDDGANHYILVCGYNNPHLFKEMAELGINVDSVIRIGSQDYERFEKKDDEPAIEKDEKTLALEEEERKQKKKFKKELKTFWKDVILLLQKPPDDSKLHDISRMEYEVKSLIIPENLEDPEQKALFGSAVFEDIACMIYDLIDSRRQYKNYLQNLKLIHVPIFGQPSPPSPGADDGKPVSGAPTPAADKDKGAPPPATSVIPDQDFVTQTDMRYYNDLMNCVPQESVSVPLVMHSMLEQIVATEESKEPPSEQVPPRRKDGLNSELAKYISGMAFKLALTEEEHNILSDVFDLPDRPPEKPSGPLLMNANDKISQNCQNLKTIYGFNPEQVEKEMLERLPFSAMLDLPRPTSEVAKERAARLQELVHFCATGGLSQSEIDRAFKQFVFECMDWSTTDPNGFIMTKEGEGVVHTVIPWDDPYPFFKGMIPHHLKSALRDPMSTPSEERSVRIDPVPRIDSDLIDYSISGTSSDVTPIVSPVPPPPRQHADTKKRPSRSKKKPKRAASPTPLEEMGLVHRKSDVAIQNDRSRPGSSDSGSLASSKKGILRPSSRSSTPEKRRSRSNSVVHFEKDDTGKPVRHVEMETEEVIEPEPYKSPEESMHEIVDAQKRKLDQWCFAEHYEKPTLLQILKEAIYYLPFVDTYYNKRDHSMMVVLHNPHSFELQNHVDWHTELHSNLGLRNYKEYVEESIADWTKEEEAKYQAGLLSQELDKMRNDEEEAAKAEAKAAKRGKSPGKSPSRSKSPKSRSSSQERSSSANSNIFVRNNSLKAWKEEQDRIKAEEDDKERTKSAKRSKSPGKKGDDKDKKRPGSRGSAKSKGSQDKQEPVEFVQPSTPVQEEFWPFTGYDVGNKLIHVSGITTTLFPSDGGQIRTERTDFVQGTSCVKATVLKDGHIFSVHILDPKENSVGSDDEDDTDSKKDEKEKSEYEKSEKDDKSVKDAESVGVKTNMSVKSEDKKTAVSAFGSITAQLMDGMTMSLSQFGESGTCEEAKKYEPKDYVAPPTTPSPAPPPSPSKSRKGDKKGSTPEPPPQVPAPDEGEKIDEEKKDEEKPIVQPFQQLYVTCPDGLNVKYILESSVGMKPMTEDDRRLLVKQSYPFKTRCEQECEAPRKKYIQSEVSRIITSEGTVIKNMVDGNVEVLYADGTISVHTGHWPLPVRSPSPTPRRAGSAMSQPERAETPTKKTAGKPAKGGKPVPEKAEEEPPEQEKKGVWTTTYPSGEKIQYKENVETEDLKPVMICVATDPETNQTMATRDDHVITISYPDGTTIVEHADGTRITTYYRENQITRSGEESYEGEEKEIEVQTIKFVKVECPAYATVEFNSVTSENLTIFGNGTTINVFPDGYYMLHHYDSGRLEVDTEGTVTYYPRPNKITEQMLPERDLQYVLRHNADIVIESVDLEGNVFNVKSNGDYAVMTANEDDLSDTSQDESRADKRMASFKEHAPRFFICHADGSGTELMRYQDVAEYINNAEQSQATAVLRDDLPDYPGVQGITILKPYVGGLSDVWFKKYDQESIIPQGIRSRDLTTLPPKEFKTPGPKYGTTLGQGLNVGTVSKQAARIPILKCPNKLELRQIIQYKPVSNQLRDQLQAGLKDYAEYVINRNKTSEFMQPVDPRTDEEKIHAADLQEMGLHSATNPQFSPEVVKDIYEKAMTPPAPSPPPTPTPKRTKADWERDQRELAEEQEGRNALRNKKIPVYFDSEFGKAFLLSQAKDVDEILQQLSEDPRKDGTQAVRGNSSSHSNKDQVSPATSAHPARSLEAVKSGQSDRSSASPGETLTQKPGPGTPMSYSVYPETVPSRGGIRPGNPTPAHAAGQGSPAPIRPDNPTPVHAGKTVGGRPTNPTPKQAGGLDSPSDLPSQVDFPAVIMEHPTLEEGYTQDEIGNGEREAYMIRSLKMDVTGKPRRNPVPVPPKGGKPGAIPNNKFQMVEDPVKRKVKNSLTVGSSVRGQMELNQMKGLILLPQEVDFGVLKEGNTYSYTIHLKNTGVDSGRFKLKQPPPSTGLRVVYKPGPIAAGMKTELNLEIYAIAVGVEGESGVGSISHELEIVTETDVLFLPISATILTAYEFENREPNSPKGGKSPGTKLVSLKPPASSGIIRPRRDQLISGTI</sequence>
<dbReference type="Pfam" id="PF14874">
    <property type="entry name" value="PapD-like"/>
    <property type="match status" value="1"/>
</dbReference>
<proteinExistence type="predicted"/>
<feature type="region of interest" description="Disordered" evidence="1">
    <location>
        <begin position="367"/>
        <end position="402"/>
    </location>
</feature>
<keyword evidence="3" id="KW-1185">Reference proteome</keyword>
<dbReference type="GO" id="GO:0003351">
    <property type="term" value="P:epithelial cilium movement involved in extracellular fluid movement"/>
    <property type="evidence" value="ECO:0007669"/>
    <property type="project" value="TreeGrafter"/>
</dbReference>
<feature type="region of interest" description="Disordered" evidence="1">
    <location>
        <begin position="2270"/>
        <end position="2297"/>
    </location>
</feature>